<keyword evidence="10" id="KW-1185">Reference proteome</keyword>
<dbReference type="InterPro" id="IPR000209">
    <property type="entry name" value="Peptidase_S8/S53_dom"/>
</dbReference>
<dbReference type="InterPro" id="IPR036852">
    <property type="entry name" value="Peptidase_S8/S53_dom_sf"/>
</dbReference>
<dbReference type="InterPro" id="IPR006652">
    <property type="entry name" value="Kelch_1"/>
</dbReference>
<feature type="active site" description="Charge relay system" evidence="5">
    <location>
        <position position="432"/>
    </location>
</feature>
<evidence type="ECO:0000256" key="2">
    <source>
        <dbReference type="ARBA" id="ARBA00022670"/>
    </source>
</evidence>
<evidence type="ECO:0000256" key="3">
    <source>
        <dbReference type="ARBA" id="ARBA00022801"/>
    </source>
</evidence>
<protein>
    <recommendedName>
        <fullName evidence="8">Peptidase S8/S53 domain-containing protein</fullName>
    </recommendedName>
</protein>
<dbReference type="Pfam" id="PF00082">
    <property type="entry name" value="Peptidase_S8"/>
    <property type="match status" value="1"/>
</dbReference>
<dbReference type="InterPro" id="IPR023828">
    <property type="entry name" value="Peptidase_S8_Ser-AS"/>
</dbReference>
<name>A0ABN2JGK5_9MICO</name>
<evidence type="ECO:0000259" key="8">
    <source>
        <dbReference type="Pfam" id="PF00082"/>
    </source>
</evidence>
<dbReference type="InterPro" id="IPR015915">
    <property type="entry name" value="Kelch-typ_b-propeller"/>
</dbReference>
<keyword evidence="7" id="KW-0732">Signal</keyword>
<evidence type="ECO:0000256" key="5">
    <source>
        <dbReference type="PROSITE-ProRule" id="PRU01240"/>
    </source>
</evidence>
<dbReference type="SUPFAM" id="SSF52743">
    <property type="entry name" value="Subtilisin-like"/>
    <property type="match status" value="1"/>
</dbReference>
<evidence type="ECO:0000313" key="10">
    <source>
        <dbReference type="Proteomes" id="UP001501138"/>
    </source>
</evidence>
<dbReference type="SMART" id="SM00612">
    <property type="entry name" value="Kelch"/>
    <property type="match status" value="5"/>
</dbReference>
<dbReference type="PROSITE" id="PS51892">
    <property type="entry name" value="SUBTILASE"/>
    <property type="match status" value="1"/>
</dbReference>
<reference evidence="9 10" key="1">
    <citation type="journal article" date="2019" name="Int. J. Syst. Evol. Microbiol.">
        <title>The Global Catalogue of Microorganisms (GCM) 10K type strain sequencing project: providing services to taxonomists for standard genome sequencing and annotation.</title>
        <authorList>
            <consortium name="The Broad Institute Genomics Platform"/>
            <consortium name="The Broad Institute Genome Sequencing Center for Infectious Disease"/>
            <person name="Wu L."/>
            <person name="Ma J."/>
        </authorList>
    </citation>
    <scope>NUCLEOTIDE SEQUENCE [LARGE SCALE GENOMIC DNA]</scope>
    <source>
        <strain evidence="9 10">JCM 15589</strain>
    </source>
</reference>
<feature type="active site" description="Charge relay system" evidence="5">
    <location>
        <position position="261"/>
    </location>
</feature>
<dbReference type="SUPFAM" id="SSF49464">
    <property type="entry name" value="Carboxypeptidase regulatory domain-like"/>
    <property type="match status" value="2"/>
</dbReference>
<organism evidence="9 10">
    <name type="scientific">Isoptericola hypogeus</name>
    <dbReference type="NCBI Taxonomy" id="300179"/>
    <lineage>
        <taxon>Bacteria</taxon>
        <taxon>Bacillati</taxon>
        <taxon>Actinomycetota</taxon>
        <taxon>Actinomycetes</taxon>
        <taxon>Micrococcales</taxon>
        <taxon>Promicromonosporaceae</taxon>
        <taxon>Isoptericola</taxon>
    </lineage>
</organism>
<feature type="region of interest" description="Disordered" evidence="6">
    <location>
        <begin position="26"/>
        <end position="56"/>
    </location>
</feature>
<dbReference type="Proteomes" id="UP001501138">
    <property type="component" value="Unassembled WGS sequence"/>
</dbReference>
<feature type="signal peptide" evidence="7">
    <location>
        <begin position="1"/>
        <end position="20"/>
    </location>
</feature>
<dbReference type="EMBL" id="BAAAPM010000004">
    <property type="protein sequence ID" value="GAA1726393.1"/>
    <property type="molecule type" value="Genomic_DNA"/>
</dbReference>
<dbReference type="PANTHER" id="PTHR43399:SF4">
    <property type="entry name" value="CELL WALL-ASSOCIATED PROTEASE"/>
    <property type="match status" value="1"/>
</dbReference>
<evidence type="ECO:0000256" key="6">
    <source>
        <dbReference type="SAM" id="MobiDB-lite"/>
    </source>
</evidence>
<evidence type="ECO:0000256" key="4">
    <source>
        <dbReference type="ARBA" id="ARBA00022825"/>
    </source>
</evidence>
<comment type="caution">
    <text evidence="9">The sequence shown here is derived from an EMBL/GenBank/DDBJ whole genome shotgun (WGS) entry which is preliminary data.</text>
</comment>
<feature type="domain" description="Peptidase S8/S53" evidence="8">
    <location>
        <begin position="206"/>
        <end position="488"/>
    </location>
</feature>
<evidence type="ECO:0000256" key="1">
    <source>
        <dbReference type="ARBA" id="ARBA00011073"/>
    </source>
</evidence>
<evidence type="ECO:0000256" key="7">
    <source>
        <dbReference type="SAM" id="SignalP"/>
    </source>
</evidence>
<feature type="chain" id="PRO_5047080991" description="Peptidase S8/S53 domain-containing protein" evidence="7">
    <location>
        <begin position="21"/>
        <end position="1535"/>
    </location>
</feature>
<feature type="active site" description="Charge relay system" evidence="5">
    <location>
        <position position="215"/>
    </location>
</feature>
<dbReference type="InterPro" id="IPR015500">
    <property type="entry name" value="Peptidase_S8_subtilisin-rel"/>
</dbReference>
<dbReference type="PRINTS" id="PR00723">
    <property type="entry name" value="SUBTILISIN"/>
</dbReference>
<sequence>MPALVAAAGLATCLALPAGASTGASTVASAGSTAGASTPDAVAAPASASGGDGAAQVGDKIRPELVRALDSSGTADFWVRFDAEPAATLDAAARVGEWDARGDAVVDALRGAARESQRDVVATLDAAGAAYESFWATNAVYVEGGSTELAATLAGMASVDGLWPSRTYDQVEPVTAQAGRDAAATAVEWGLEQIRADDVWETGVDGDGITVASIDSGVQFDHPALVGSYRGNDGDGTFTHDYNWLDTSGRCDGAPCDENGHGTHTMGTMVGAAPEHAVGVAPGATWITANGCDECSDVDLVEAGQWMLAPTRTDGSAPDPSRRPQIVNNSWGTLVASDDPFMEDVQEAWSASGIFAVWSNGNNGPECRTSGSPGSRIINYSVGAYDSNGVVASFSSRGTGQDGEIKPDISAPGAGIRSSVPGGSYGLSDGTSMAAPHVSGAIALLWSAQPTLVGDLLTTRALLDETAVDAEDLQCGGTAADNNVYGEGRLDALGLVEAGDRGPVGTLEVDVTDAATGDVVPGAGARIVGDGTDREVVLDPGGHGTLTLPVGDYDITVHAFGYDDRTVQVRLSEDATTSRKIGLTATPRVDVSGTVTDGSGHGWPLYASIDVEGTTLSPVHTDPSDGTWSLALPVGAAYDLRVEAVYPGYEAATRTVDLTTDPGAGVSLDVAVGVDALPCEAPGYHQQQPRIAAITWDPGSEIAELFADQGLDVDLFGPDELDQVEDYDVVLWGYNTVAPTRGAFDAFLAATDASGTGVVFLDYAFGAWNGVSTLSAMTGVPTAVQRRNGSGTGTYYEVTAEHPVLDGLAVGDRVTHERPSGRTAWFTGWTGEGREVVATAGTDGAAPSGAGIGVQQRPGNRHVLMSMSARYAPEWTDGSKQAFWDAVAWANTSGDEMACVPDEGALVLGQVTDANTAAGVAGASVTAGDVEVRTAATEDDDATGDGFYWFFSPGSGSLEVEAAATRYSTAGTTVDVDPDTVAVADVALPAGRIDVTAQGTSPTLTLGGRAATATIAVTNTGTAPVDLRFGERDGTFSLLRADGTRTDADAIAGSAGAPLQELDAPVALGDFGAPRAATSTRSGVPDVAPAAEPWTPVADYPTAIMDNAVVRAAGALYSIGGSDGEGATDAVWAYDPATLGWREAAPLPEARNAMTAAVVDGRIVATGGWGPDGVAAETWVYDPAQDSWEAAAPMPQGRSAAGAAVVNGQLYVVGGCTTSSCAPMSADVLVYDVAGDAWSAAADYPQGVAFAGCGALDWTVVCAGGNNGASTARTYQYDPGTDEWSRRADAPVDAWGAAAAVANDRLLVVGGVQAGTITNAAFAYDAGADTWERMPNAGSARYRGGAACGFYKVGGSVQNYIPDPAAEMLPGYDDCAEGSTDVAWLSTDTVSAELGVGESVEVTATMTPDVDQPGTFTGAVAVAESTPYPQAPVAVTLTVDPPRSWGKLSGLVTGTSCAATAAPLPGATVQLTSGTDRWTFSTPTDGTWARWFDRKVHRKIDVAAAKDGYSIDTARATIVSGAVTEVELGLDRLGC</sequence>
<gene>
    <name evidence="9" type="ORF">GCM10009809_22670</name>
</gene>
<dbReference type="InterPro" id="IPR008969">
    <property type="entry name" value="CarboxyPept-like_regulatory"/>
</dbReference>
<evidence type="ECO:0000313" key="9">
    <source>
        <dbReference type="EMBL" id="GAA1726393.1"/>
    </source>
</evidence>
<keyword evidence="3 5" id="KW-0378">Hydrolase</keyword>
<dbReference type="SUPFAM" id="SSF117281">
    <property type="entry name" value="Kelch motif"/>
    <property type="match status" value="1"/>
</dbReference>
<proteinExistence type="inferred from homology"/>
<dbReference type="Pfam" id="PF01344">
    <property type="entry name" value="Kelch_1"/>
    <property type="match status" value="1"/>
</dbReference>
<dbReference type="Gene3D" id="2.120.10.80">
    <property type="entry name" value="Kelch-type beta propeller"/>
    <property type="match status" value="2"/>
</dbReference>
<comment type="similarity">
    <text evidence="1 5">Belongs to the peptidase S8 family.</text>
</comment>
<dbReference type="RefSeq" id="WP_344248560.1">
    <property type="nucleotide sequence ID" value="NZ_BAAAPM010000004.1"/>
</dbReference>
<keyword evidence="4 5" id="KW-0720">Serine protease</keyword>
<dbReference type="Gene3D" id="3.40.50.200">
    <property type="entry name" value="Peptidase S8/S53 domain"/>
    <property type="match status" value="1"/>
</dbReference>
<keyword evidence="2 5" id="KW-0645">Protease</keyword>
<dbReference type="Gene3D" id="2.60.40.1120">
    <property type="entry name" value="Carboxypeptidase-like, regulatory domain"/>
    <property type="match status" value="3"/>
</dbReference>
<dbReference type="PANTHER" id="PTHR43399">
    <property type="entry name" value="SUBTILISIN-RELATED"/>
    <property type="match status" value="1"/>
</dbReference>
<dbReference type="PROSITE" id="PS00138">
    <property type="entry name" value="SUBTILASE_SER"/>
    <property type="match status" value="1"/>
</dbReference>
<dbReference type="InterPro" id="IPR051048">
    <property type="entry name" value="Peptidase_S8/S53_subtilisin"/>
</dbReference>
<accession>A0ABN2JGK5</accession>
<dbReference type="Pfam" id="PF24681">
    <property type="entry name" value="Kelch_KLHDC2_KLHL20_DRC7"/>
    <property type="match status" value="1"/>
</dbReference>